<name>A0AAW1MQW1_POPJA</name>
<gene>
    <name evidence="1" type="ORF">QE152_g4966</name>
</gene>
<proteinExistence type="predicted"/>
<sequence length="120" mass="13983">MRLLYIADTLSRAFLSDQGLKSDVEFEYAIHALTKYLPVSEQRKSQFKKEIQNDYQLKLVKTFCERGWPANQHQIPDCVKHFAKIKNEVVIVTNVLLMFPITLNSVFEPDQGVWLKNLIV</sequence>
<comment type="caution">
    <text evidence="1">The sequence shown here is derived from an EMBL/GenBank/DDBJ whole genome shotgun (WGS) entry which is preliminary data.</text>
</comment>
<organism evidence="1 2">
    <name type="scientific">Popillia japonica</name>
    <name type="common">Japanese beetle</name>
    <dbReference type="NCBI Taxonomy" id="7064"/>
    <lineage>
        <taxon>Eukaryota</taxon>
        <taxon>Metazoa</taxon>
        <taxon>Ecdysozoa</taxon>
        <taxon>Arthropoda</taxon>
        <taxon>Hexapoda</taxon>
        <taxon>Insecta</taxon>
        <taxon>Pterygota</taxon>
        <taxon>Neoptera</taxon>
        <taxon>Endopterygota</taxon>
        <taxon>Coleoptera</taxon>
        <taxon>Polyphaga</taxon>
        <taxon>Scarabaeiformia</taxon>
        <taxon>Scarabaeidae</taxon>
        <taxon>Rutelinae</taxon>
        <taxon>Popillia</taxon>
    </lineage>
</organism>
<protein>
    <submittedName>
        <fullName evidence="1">Uncharacterized protein</fullName>
    </submittedName>
</protein>
<dbReference type="Proteomes" id="UP001458880">
    <property type="component" value="Unassembled WGS sequence"/>
</dbReference>
<accession>A0AAW1MQW1</accession>
<reference evidence="1 2" key="1">
    <citation type="journal article" date="2024" name="BMC Genomics">
        <title>De novo assembly and annotation of Popillia japonica's genome with initial clues to its potential as an invasive pest.</title>
        <authorList>
            <person name="Cucini C."/>
            <person name="Boschi S."/>
            <person name="Funari R."/>
            <person name="Cardaioli E."/>
            <person name="Iannotti N."/>
            <person name="Marturano G."/>
            <person name="Paoli F."/>
            <person name="Bruttini M."/>
            <person name="Carapelli A."/>
            <person name="Frati F."/>
            <person name="Nardi F."/>
        </authorList>
    </citation>
    <scope>NUCLEOTIDE SEQUENCE [LARGE SCALE GENOMIC DNA]</scope>
    <source>
        <strain evidence="1">DMR45628</strain>
    </source>
</reference>
<evidence type="ECO:0000313" key="2">
    <source>
        <dbReference type="Proteomes" id="UP001458880"/>
    </source>
</evidence>
<dbReference type="AlphaFoldDB" id="A0AAW1MQW1"/>
<evidence type="ECO:0000313" key="1">
    <source>
        <dbReference type="EMBL" id="KAK9751509.1"/>
    </source>
</evidence>
<dbReference type="EMBL" id="JASPKY010000027">
    <property type="protein sequence ID" value="KAK9751509.1"/>
    <property type="molecule type" value="Genomic_DNA"/>
</dbReference>
<keyword evidence="2" id="KW-1185">Reference proteome</keyword>